<dbReference type="EMBL" id="JAWQEG010000493">
    <property type="protein sequence ID" value="KAK3889362.1"/>
    <property type="molecule type" value="Genomic_DNA"/>
</dbReference>
<dbReference type="FunFam" id="1.50.10.10:FF:000020">
    <property type="entry name" value="Endoglucanase"/>
    <property type="match status" value="1"/>
</dbReference>
<evidence type="ECO:0000256" key="11">
    <source>
        <dbReference type="RuleBase" id="RU361166"/>
    </source>
</evidence>
<dbReference type="InterPro" id="IPR012291">
    <property type="entry name" value="CBM2_carb-bd_dom_sf"/>
</dbReference>
<accession>A0AAE1GB59</accession>
<dbReference type="EC" id="3.2.1.4" evidence="11"/>
<dbReference type="SUPFAM" id="SSF49854">
    <property type="entry name" value="Spermadhesin, CUB domain"/>
    <property type="match status" value="1"/>
</dbReference>
<dbReference type="InterPro" id="IPR012341">
    <property type="entry name" value="6hp_glycosidase-like_sf"/>
</dbReference>
<organism evidence="14 15">
    <name type="scientific">Petrolisthes cinctipes</name>
    <name type="common">Flat porcelain crab</name>
    <dbReference type="NCBI Taxonomy" id="88211"/>
    <lineage>
        <taxon>Eukaryota</taxon>
        <taxon>Metazoa</taxon>
        <taxon>Ecdysozoa</taxon>
        <taxon>Arthropoda</taxon>
        <taxon>Crustacea</taxon>
        <taxon>Multicrustacea</taxon>
        <taxon>Malacostraca</taxon>
        <taxon>Eumalacostraca</taxon>
        <taxon>Eucarida</taxon>
        <taxon>Decapoda</taxon>
        <taxon>Pleocyemata</taxon>
        <taxon>Anomura</taxon>
        <taxon>Galatheoidea</taxon>
        <taxon>Porcellanidae</taxon>
        <taxon>Petrolisthes</taxon>
    </lineage>
</organism>
<feature type="domain" description="CBM2" evidence="13">
    <location>
        <begin position="609"/>
        <end position="718"/>
    </location>
</feature>
<dbReference type="SMART" id="SM00637">
    <property type="entry name" value="CBD_II"/>
    <property type="match status" value="1"/>
</dbReference>
<dbReference type="InterPro" id="IPR001919">
    <property type="entry name" value="CBD2"/>
</dbReference>
<gene>
    <name evidence="14" type="ORF">Pcinc_006632</name>
</gene>
<dbReference type="InterPro" id="IPR001701">
    <property type="entry name" value="Glyco_hydro_9"/>
</dbReference>
<dbReference type="CDD" id="cd00041">
    <property type="entry name" value="CUB"/>
    <property type="match status" value="1"/>
</dbReference>
<keyword evidence="11" id="KW-0732">Signal</keyword>
<dbReference type="InterPro" id="IPR035914">
    <property type="entry name" value="Sperma_CUB_dom_sf"/>
</dbReference>
<evidence type="ECO:0000256" key="2">
    <source>
        <dbReference type="ARBA" id="ARBA00007072"/>
    </source>
</evidence>
<keyword evidence="5" id="KW-1015">Disulfide bond</keyword>
<dbReference type="PROSITE" id="PS51173">
    <property type="entry name" value="CBM2"/>
    <property type="match status" value="1"/>
</dbReference>
<evidence type="ECO:0000256" key="9">
    <source>
        <dbReference type="PROSITE-ProRule" id="PRU00059"/>
    </source>
</evidence>
<dbReference type="Proteomes" id="UP001286313">
    <property type="component" value="Unassembled WGS sequence"/>
</dbReference>
<keyword evidence="6 10" id="KW-0119">Carbohydrate metabolism</keyword>
<dbReference type="InterPro" id="IPR008928">
    <property type="entry name" value="6-hairpin_glycosidase_sf"/>
</dbReference>
<dbReference type="InterPro" id="IPR033126">
    <property type="entry name" value="Glyco_hydro_9_Asp/Glu_AS"/>
</dbReference>
<keyword evidence="7 10" id="KW-0326">Glycosidase</keyword>
<comment type="catalytic activity">
    <reaction evidence="1 11">
        <text>Endohydrolysis of (1-&gt;4)-beta-D-glucosidic linkages in cellulose, lichenin and cereal beta-D-glucans.</text>
        <dbReference type="EC" id="3.2.1.4"/>
    </reaction>
</comment>
<feature type="chain" id="PRO_5041783268" description="Endoglucanase" evidence="11">
    <location>
        <begin position="23"/>
        <end position="718"/>
    </location>
</feature>
<feature type="active site" evidence="10">
    <location>
        <position position="568"/>
    </location>
</feature>
<evidence type="ECO:0000313" key="15">
    <source>
        <dbReference type="Proteomes" id="UP001286313"/>
    </source>
</evidence>
<reference evidence="14" key="1">
    <citation type="submission" date="2023-10" db="EMBL/GenBank/DDBJ databases">
        <title>Genome assemblies of two species of porcelain crab, Petrolisthes cinctipes and Petrolisthes manimaculis (Anomura: Porcellanidae).</title>
        <authorList>
            <person name="Angst P."/>
        </authorList>
    </citation>
    <scope>NUCLEOTIDE SEQUENCE</scope>
    <source>
        <strain evidence="14">PB745_01</strain>
        <tissue evidence="14">Gill</tissue>
    </source>
</reference>
<dbReference type="Pfam" id="PF00553">
    <property type="entry name" value="CBM_2"/>
    <property type="match status" value="1"/>
</dbReference>
<keyword evidence="4 11" id="KW-0136">Cellulose degradation</keyword>
<name>A0AAE1GB59_PETCI</name>
<keyword evidence="15" id="KW-1185">Reference proteome</keyword>
<dbReference type="InterPro" id="IPR000859">
    <property type="entry name" value="CUB_dom"/>
</dbReference>
<keyword evidence="8 10" id="KW-0624">Polysaccharide degradation</keyword>
<feature type="signal peptide" evidence="11">
    <location>
        <begin position="1"/>
        <end position="22"/>
    </location>
</feature>
<dbReference type="PROSITE" id="PS00698">
    <property type="entry name" value="GH9_3"/>
    <property type="match status" value="1"/>
</dbReference>
<proteinExistence type="inferred from homology"/>
<dbReference type="SUPFAM" id="SSF48208">
    <property type="entry name" value="Six-hairpin glycosidases"/>
    <property type="match status" value="1"/>
</dbReference>
<dbReference type="GO" id="GO:0030245">
    <property type="term" value="P:cellulose catabolic process"/>
    <property type="evidence" value="ECO:0007669"/>
    <property type="project" value="UniProtKB-KW"/>
</dbReference>
<evidence type="ECO:0000256" key="1">
    <source>
        <dbReference type="ARBA" id="ARBA00000966"/>
    </source>
</evidence>
<dbReference type="AlphaFoldDB" id="A0AAE1GB59"/>
<evidence type="ECO:0000256" key="8">
    <source>
        <dbReference type="ARBA" id="ARBA00023326"/>
    </source>
</evidence>
<dbReference type="Pfam" id="PF00431">
    <property type="entry name" value="CUB"/>
    <property type="match status" value="1"/>
</dbReference>
<comment type="similarity">
    <text evidence="2 10 11">Belongs to the glycosyl hydrolase 9 (cellulase E) family.</text>
</comment>
<comment type="caution">
    <text evidence="9">Lacks conserved residue(s) required for the propagation of feature annotation.</text>
</comment>
<dbReference type="Pfam" id="PF00759">
    <property type="entry name" value="Glyco_hydro_9"/>
    <property type="match status" value="1"/>
</dbReference>
<keyword evidence="3 10" id="KW-0378">Hydrolase</keyword>
<dbReference type="SUPFAM" id="SSF49384">
    <property type="entry name" value="Carbohydrate-binding domain"/>
    <property type="match status" value="1"/>
</dbReference>
<dbReference type="GO" id="GO:0030247">
    <property type="term" value="F:polysaccharide binding"/>
    <property type="evidence" value="ECO:0007669"/>
    <property type="project" value="InterPro"/>
</dbReference>
<evidence type="ECO:0000256" key="3">
    <source>
        <dbReference type="ARBA" id="ARBA00022801"/>
    </source>
</evidence>
<protein>
    <recommendedName>
        <fullName evidence="11">Endoglucanase</fullName>
        <ecNumber evidence="11">3.2.1.4</ecNumber>
    </recommendedName>
</protein>
<dbReference type="Gene3D" id="2.60.120.290">
    <property type="entry name" value="Spermadhesin, CUB domain"/>
    <property type="match status" value="1"/>
</dbReference>
<evidence type="ECO:0000256" key="10">
    <source>
        <dbReference type="PROSITE-ProRule" id="PRU10060"/>
    </source>
</evidence>
<evidence type="ECO:0000259" key="12">
    <source>
        <dbReference type="PROSITE" id="PS01180"/>
    </source>
</evidence>
<dbReference type="PROSITE" id="PS01180">
    <property type="entry name" value="CUB"/>
    <property type="match status" value="1"/>
</dbReference>
<evidence type="ECO:0000259" key="13">
    <source>
        <dbReference type="PROSITE" id="PS51173"/>
    </source>
</evidence>
<sequence>MGELLKVVLLLTAVGVSPGVMGDCGGTYLDAMGNITSPGYPNKYPKNQLCVYTIKASPDTRIKFWCEKMKLQESVGCTKDWLMVNGVYVCGKTRLRDVYGQGELKVEFRSDNKIKAPGFLCHYERVTGTDYEATTTTNTHQSTTTLTASSTTTCNCTLNTKYDYDEVLHKSLLFYEAQRSGDLPTSQRVTWRRDSATDDAIDADTQQQMDLEGGYYDAGDTVKFGFPMAGATTVLAWGAIEYGEAYTAAGETTHMLEAVKWATDYFLKAHVAPNVFYGQVGNGQLDHDYWGRPEDMTMSRPAYKITESKPGSDLAGETAAALAAAAILFEQSDSTYSATCLQHARQLYSFANNYRAKYSDSITDAAKYYKSWGGYNDELAWAAIWLYRATGESQYLQQAKQHYTNLYLGAGEFSWDEKTPGVMVLMSQFAAAADKLTYQGHLEAFCEKMTKNTRKTPKGLLYIRKWGSLRYAANAAFVCLRAADLGINTVEYRLFAEKQINYMLGDAGRSYVVGFGHNPPQRPHHRSSSCKDPPASCDWNDFNYNGPNPQVLYGALVGGPNKNDKYNDVRSDYVSNEVTCDYNAGFQSTVAGLRYHAVCVTEPPTTTTQPTTGGSQCAKVIQKNEWRGNFQSDLVITVPVATTSWSIVLTFSQPISNLRVWIANPSATTGTTVTLTNKNYNGNQAQGSILKIDFIVSYTGVKPAVTSLTFNGSPLCLQ</sequence>
<evidence type="ECO:0000256" key="4">
    <source>
        <dbReference type="ARBA" id="ARBA00023001"/>
    </source>
</evidence>
<evidence type="ECO:0000256" key="6">
    <source>
        <dbReference type="ARBA" id="ARBA00023277"/>
    </source>
</evidence>
<feature type="domain" description="CUB" evidence="12">
    <location>
        <begin position="24"/>
        <end position="126"/>
    </location>
</feature>
<comment type="caution">
    <text evidence="14">The sequence shown here is derived from an EMBL/GenBank/DDBJ whole genome shotgun (WGS) entry which is preliminary data.</text>
</comment>
<evidence type="ECO:0000313" key="14">
    <source>
        <dbReference type="EMBL" id="KAK3889362.1"/>
    </source>
</evidence>
<evidence type="ECO:0000256" key="5">
    <source>
        <dbReference type="ARBA" id="ARBA00023157"/>
    </source>
</evidence>
<evidence type="ECO:0000256" key="7">
    <source>
        <dbReference type="ARBA" id="ARBA00023295"/>
    </source>
</evidence>
<dbReference type="Gene3D" id="2.60.40.290">
    <property type="match status" value="1"/>
</dbReference>
<dbReference type="PANTHER" id="PTHR22298">
    <property type="entry name" value="ENDO-1,4-BETA-GLUCANASE"/>
    <property type="match status" value="1"/>
</dbReference>
<dbReference type="Gene3D" id="1.50.10.10">
    <property type="match status" value="1"/>
</dbReference>
<feature type="active site" evidence="10">
    <location>
        <position position="577"/>
    </location>
</feature>
<dbReference type="GO" id="GO:0008810">
    <property type="term" value="F:cellulase activity"/>
    <property type="evidence" value="ECO:0007669"/>
    <property type="project" value="UniProtKB-EC"/>
</dbReference>
<dbReference type="InterPro" id="IPR008965">
    <property type="entry name" value="CBM2/CBM3_carb-bd_dom_sf"/>
</dbReference>
<dbReference type="SMART" id="SM00042">
    <property type="entry name" value="CUB"/>
    <property type="match status" value="1"/>
</dbReference>